<dbReference type="OrthoDB" id="1454494at2"/>
<organism evidence="3 4">
    <name type="scientific">Apibacter muscae</name>
    <dbReference type="NCBI Taxonomy" id="2509004"/>
    <lineage>
        <taxon>Bacteria</taxon>
        <taxon>Pseudomonadati</taxon>
        <taxon>Bacteroidota</taxon>
        <taxon>Flavobacteriia</taxon>
        <taxon>Flavobacteriales</taxon>
        <taxon>Weeksellaceae</taxon>
        <taxon>Apibacter</taxon>
    </lineage>
</organism>
<dbReference type="Pfam" id="PF14107">
    <property type="entry name" value="DUF4280"/>
    <property type="match status" value="1"/>
</dbReference>
<accession>A0A563DKU1</accession>
<keyword evidence="4" id="KW-1185">Reference proteome</keyword>
<evidence type="ECO:0000313" key="3">
    <source>
        <dbReference type="EMBL" id="TWP30807.1"/>
    </source>
</evidence>
<comment type="caution">
    <text evidence="3">The sequence shown here is derived from an EMBL/GenBank/DDBJ whole genome shotgun (WGS) entry which is preliminary data.</text>
</comment>
<proteinExistence type="predicted"/>
<dbReference type="AlphaFoldDB" id="A0A563DKU1"/>
<feature type="transmembrane region" description="Helical" evidence="2">
    <location>
        <begin position="89"/>
        <end position="114"/>
    </location>
</feature>
<dbReference type="InterPro" id="IPR025460">
    <property type="entry name" value="DUF4280"/>
</dbReference>
<reference evidence="3 4" key="1">
    <citation type="submission" date="2019-02" db="EMBL/GenBank/DDBJ databases">
        <title>Apibacter muscae sp. nov.: a novel member of the house fly microbiota.</title>
        <authorList>
            <person name="Park R."/>
        </authorList>
    </citation>
    <scope>NUCLEOTIDE SEQUENCE [LARGE SCALE GENOMIC DNA]</scope>
    <source>
        <strain evidence="3 4">AL1</strain>
    </source>
</reference>
<feature type="compositionally biased region" description="Polar residues" evidence="1">
    <location>
        <begin position="337"/>
        <end position="347"/>
    </location>
</feature>
<evidence type="ECO:0000256" key="1">
    <source>
        <dbReference type="SAM" id="MobiDB-lite"/>
    </source>
</evidence>
<feature type="transmembrane region" description="Helical" evidence="2">
    <location>
        <begin position="50"/>
        <end position="83"/>
    </location>
</feature>
<keyword evidence="2" id="KW-0472">Membrane</keyword>
<dbReference type="Proteomes" id="UP000319499">
    <property type="component" value="Unassembled WGS sequence"/>
</dbReference>
<evidence type="ECO:0000313" key="4">
    <source>
        <dbReference type="Proteomes" id="UP000319499"/>
    </source>
</evidence>
<dbReference type="RefSeq" id="WP_146291069.1">
    <property type="nucleotide sequence ID" value="NZ_SELH01000009.1"/>
</dbReference>
<keyword evidence="2" id="KW-1133">Transmembrane helix</keyword>
<gene>
    <name evidence="3" type="ORF">ETU09_00130</name>
</gene>
<keyword evidence="2" id="KW-0812">Transmembrane</keyword>
<dbReference type="EMBL" id="SELH01000009">
    <property type="protein sequence ID" value="TWP30807.1"/>
    <property type="molecule type" value="Genomic_DNA"/>
</dbReference>
<name>A0A563DKU1_9FLAO</name>
<feature type="region of interest" description="Disordered" evidence="1">
    <location>
        <begin position="314"/>
        <end position="347"/>
    </location>
</feature>
<sequence length="457" mass="47561">MSKLHVPEGVWLVCSKGMRKQQLKVTSHNKVTMAGGRLKATIEDGPDKNFICGAMAVAGAIIGAIVGALFVAGTVASGGALAIGAGATMAAAAAGGAAAGGLLSLVPCICAMLLKKWTPYDTNVLTAGYHPLLENSQTPCRLGGTVIIMYSEKAADEMTDITIGQTVIGVVGTIATAYLMGPALSAIGTTACITKATILEFGWGAGLNYLGGFAITSGTAYGVGWGIDKGKDALYGIIPTGDGNTVKDYINGFETDPLAIIENTDISKSPDTGKKVYEHVNDLGGASGVGQTTIGNRVSQYEIHEQSASVRLDDIEEHGATTRTGSGRIDGSVEGRNPSTQTSTNIANQDYGGRYQEIDRTITTTNSQYNPNSFDIKSSSSTIKNSVINSLDDNFGKPNINLNNGVDKGGFYIGLLQDAYKGISNFILKGQAKDLQEALKNEEAKARAKITVLAGKD</sequence>
<protein>
    <submittedName>
        <fullName evidence="3">DUF4280 domain-containing protein</fullName>
    </submittedName>
</protein>
<evidence type="ECO:0000256" key="2">
    <source>
        <dbReference type="SAM" id="Phobius"/>
    </source>
</evidence>